<dbReference type="InterPro" id="IPR036804">
    <property type="entry name" value="CheR_N_sf"/>
</dbReference>
<dbReference type="Gene3D" id="1.10.155.10">
    <property type="entry name" value="Chemotaxis receptor methyltransferase CheR, N-terminal domain"/>
    <property type="match status" value="1"/>
</dbReference>
<dbReference type="Gene3D" id="3.40.50.150">
    <property type="entry name" value="Vaccinia Virus protein VP39"/>
    <property type="match status" value="1"/>
</dbReference>
<evidence type="ECO:0000256" key="2">
    <source>
        <dbReference type="ARBA" id="ARBA00012534"/>
    </source>
</evidence>
<keyword evidence="5" id="KW-0949">S-adenosyl-L-methionine</keyword>
<dbReference type="SUPFAM" id="SSF47757">
    <property type="entry name" value="Chemotaxis receptor methyltransferase CheR, N-terminal domain"/>
    <property type="match status" value="1"/>
</dbReference>
<evidence type="ECO:0000256" key="3">
    <source>
        <dbReference type="ARBA" id="ARBA00022603"/>
    </source>
</evidence>
<organism evidence="7 8">
    <name type="scientific">Thermotomaculum hydrothermale</name>
    <dbReference type="NCBI Taxonomy" id="981385"/>
    <lineage>
        <taxon>Bacteria</taxon>
        <taxon>Pseudomonadati</taxon>
        <taxon>Acidobacteriota</taxon>
        <taxon>Holophagae</taxon>
        <taxon>Thermotomaculales</taxon>
        <taxon>Thermotomaculaceae</taxon>
        <taxon>Thermotomaculum</taxon>
    </lineage>
</organism>
<keyword evidence="3 7" id="KW-0489">Methyltransferase</keyword>
<dbReference type="GO" id="GO:0008983">
    <property type="term" value="F:protein-glutamate O-methyltransferase activity"/>
    <property type="evidence" value="ECO:0007669"/>
    <property type="project" value="UniProtKB-EC"/>
</dbReference>
<dbReference type="PROSITE" id="PS50123">
    <property type="entry name" value="CHER"/>
    <property type="match status" value="1"/>
</dbReference>
<dbReference type="EC" id="2.1.1.80" evidence="2"/>
<evidence type="ECO:0000313" key="8">
    <source>
        <dbReference type="Proteomes" id="UP000595564"/>
    </source>
</evidence>
<dbReference type="EMBL" id="AP017470">
    <property type="protein sequence ID" value="BBB33432.1"/>
    <property type="molecule type" value="Genomic_DNA"/>
</dbReference>
<dbReference type="PANTHER" id="PTHR24422:SF10">
    <property type="entry name" value="CHEMOTAXIS PROTEIN METHYLTRANSFERASE 2"/>
    <property type="match status" value="1"/>
</dbReference>
<protein>
    <recommendedName>
        <fullName evidence="2">protein-glutamate O-methyltransferase</fullName>
        <ecNumber evidence="2">2.1.1.80</ecNumber>
    </recommendedName>
</protein>
<evidence type="ECO:0000256" key="5">
    <source>
        <dbReference type="ARBA" id="ARBA00022691"/>
    </source>
</evidence>
<sequence>MINDRLNDLKLNREIFNIFARLIREKCGLFFDLSKMYFLETKLKKRMAERGITDFITYYNLLKNDYTDREFKELLNEITIHETAFFRINSHFKTFSDYVLPGLVARKNDSGSLYLSFLSAGCSTGEEAYSIALSVFEKMKEFPQKIDFSVVGIDISISAIERARNGIYSENDLNSVPENIIEKYFEKVDNGFKVKDFVKEKVVFRYANLYKKEDIELIGRFDAVFCRYVLIYFDELAKTKLLDNIYSVLNPGGMLFVAPSESYNVPENFARINYKNSIVFEKPL</sequence>
<dbReference type="Pfam" id="PF01739">
    <property type="entry name" value="CheR"/>
    <property type="match status" value="1"/>
</dbReference>
<comment type="catalytic activity">
    <reaction evidence="1">
        <text>L-glutamyl-[protein] + S-adenosyl-L-methionine = [protein]-L-glutamate 5-O-methyl ester + S-adenosyl-L-homocysteine</text>
        <dbReference type="Rhea" id="RHEA:24452"/>
        <dbReference type="Rhea" id="RHEA-COMP:10208"/>
        <dbReference type="Rhea" id="RHEA-COMP:10311"/>
        <dbReference type="ChEBI" id="CHEBI:29973"/>
        <dbReference type="ChEBI" id="CHEBI:57856"/>
        <dbReference type="ChEBI" id="CHEBI:59789"/>
        <dbReference type="ChEBI" id="CHEBI:82795"/>
        <dbReference type="EC" id="2.1.1.80"/>
    </reaction>
</comment>
<dbReference type="SUPFAM" id="SSF53335">
    <property type="entry name" value="S-adenosyl-L-methionine-dependent methyltransferases"/>
    <property type="match status" value="1"/>
</dbReference>
<dbReference type="InterPro" id="IPR000780">
    <property type="entry name" value="CheR_MeTrfase"/>
</dbReference>
<accession>A0A7R6PVK8</accession>
<evidence type="ECO:0000313" key="7">
    <source>
        <dbReference type="EMBL" id="BBB33432.1"/>
    </source>
</evidence>
<reference evidence="7 8" key="1">
    <citation type="journal article" date="2012" name="Extremophiles">
        <title>Thermotomaculum hydrothermale gen. nov., sp. nov., a novel heterotrophic thermophile within the phylum Acidobacteria from a deep-sea hydrothermal vent chimney in the Southern Okinawa Trough.</title>
        <authorList>
            <person name="Izumi H."/>
            <person name="Nunoura T."/>
            <person name="Miyazaki M."/>
            <person name="Mino S."/>
            <person name="Toki T."/>
            <person name="Takai K."/>
            <person name="Sako Y."/>
            <person name="Sawabe T."/>
            <person name="Nakagawa S."/>
        </authorList>
    </citation>
    <scope>NUCLEOTIDE SEQUENCE [LARGE SCALE GENOMIC DNA]</scope>
    <source>
        <strain evidence="7 8">AC55</strain>
    </source>
</reference>
<dbReference type="InterPro" id="IPR050903">
    <property type="entry name" value="Bact_Chemotaxis_MeTrfase"/>
</dbReference>
<name>A0A7R6PVK8_9BACT</name>
<dbReference type="InterPro" id="IPR022642">
    <property type="entry name" value="CheR_C"/>
</dbReference>
<dbReference type="SMART" id="SM00138">
    <property type="entry name" value="MeTrc"/>
    <property type="match status" value="1"/>
</dbReference>
<dbReference type="CDD" id="cd02440">
    <property type="entry name" value="AdoMet_MTases"/>
    <property type="match status" value="1"/>
</dbReference>
<gene>
    <name evidence="7" type="ORF">TTHT_1989</name>
</gene>
<dbReference type="InterPro" id="IPR029063">
    <property type="entry name" value="SAM-dependent_MTases_sf"/>
</dbReference>
<dbReference type="AlphaFoldDB" id="A0A7R6PVK8"/>
<proteinExistence type="predicted"/>
<dbReference type="PANTHER" id="PTHR24422">
    <property type="entry name" value="CHEMOTAXIS PROTEIN METHYLTRANSFERASE"/>
    <property type="match status" value="1"/>
</dbReference>
<keyword evidence="4 7" id="KW-0808">Transferase</keyword>
<evidence type="ECO:0000256" key="1">
    <source>
        <dbReference type="ARBA" id="ARBA00001541"/>
    </source>
</evidence>
<dbReference type="Pfam" id="PF03705">
    <property type="entry name" value="CheR_N"/>
    <property type="match status" value="1"/>
</dbReference>
<dbReference type="RefSeq" id="WP_201327741.1">
    <property type="nucleotide sequence ID" value="NZ_AP017470.1"/>
</dbReference>
<evidence type="ECO:0000256" key="4">
    <source>
        <dbReference type="ARBA" id="ARBA00022679"/>
    </source>
</evidence>
<feature type="domain" description="CheR-type methyltransferase" evidence="6">
    <location>
        <begin position="4"/>
        <end position="262"/>
    </location>
</feature>
<evidence type="ECO:0000259" key="6">
    <source>
        <dbReference type="PROSITE" id="PS50123"/>
    </source>
</evidence>
<dbReference type="GO" id="GO:0032259">
    <property type="term" value="P:methylation"/>
    <property type="evidence" value="ECO:0007669"/>
    <property type="project" value="UniProtKB-KW"/>
</dbReference>
<dbReference type="InterPro" id="IPR022641">
    <property type="entry name" value="CheR_N"/>
</dbReference>
<dbReference type="PRINTS" id="PR00996">
    <property type="entry name" value="CHERMTFRASE"/>
</dbReference>
<keyword evidence="8" id="KW-1185">Reference proteome</keyword>
<dbReference type="KEGG" id="thyd:TTHT_1989"/>
<dbReference type="Proteomes" id="UP000595564">
    <property type="component" value="Chromosome"/>
</dbReference>